<evidence type="ECO:0000313" key="1">
    <source>
        <dbReference type="EMBL" id="KAK7281337.1"/>
    </source>
</evidence>
<organism evidence="1 2">
    <name type="scientific">Crotalaria pallida</name>
    <name type="common">Smooth rattlebox</name>
    <name type="synonym">Crotalaria striata</name>
    <dbReference type="NCBI Taxonomy" id="3830"/>
    <lineage>
        <taxon>Eukaryota</taxon>
        <taxon>Viridiplantae</taxon>
        <taxon>Streptophyta</taxon>
        <taxon>Embryophyta</taxon>
        <taxon>Tracheophyta</taxon>
        <taxon>Spermatophyta</taxon>
        <taxon>Magnoliopsida</taxon>
        <taxon>eudicotyledons</taxon>
        <taxon>Gunneridae</taxon>
        <taxon>Pentapetalae</taxon>
        <taxon>rosids</taxon>
        <taxon>fabids</taxon>
        <taxon>Fabales</taxon>
        <taxon>Fabaceae</taxon>
        <taxon>Papilionoideae</taxon>
        <taxon>50 kb inversion clade</taxon>
        <taxon>genistoids sensu lato</taxon>
        <taxon>core genistoids</taxon>
        <taxon>Crotalarieae</taxon>
        <taxon>Crotalaria</taxon>
    </lineage>
</organism>
<dbReference type="Proteomes" id="UP001372338">
    <property type="component" value="Unassembled WGS sequence"/>
</dbReference>
<comment type="caution">
    <text evidence="1">The sequence shown here is derived from an EMBL/GenBank/DDBJ whole genome shotgun (WGS) entry which is preliminary data.</text>
</comment>
<dbReference type="EMBL" id="JAYWIO010000002">
    <property type="protein sequence ID" value="KAK7281337.1"/>
    <property type="molecule type" value="Genomic_DNA"/>
</dbReference>
<reference evidence="1 2" key="1">
    <citation type="submission" date="2024-01" db="EMBL/GenBank/DDBJ databases">
        <title>The genomes of 5 underutilized Papilionoideae crops provide insights into root nodulation and disease resistanc.</title>
        <authorList>
            <person name="Yuan L."/>
        </authorList>
    </citation>
    <scope>NUCLEOTIDE SEQUENCE [LARGE SCALE GENOMIC DNA]</scope>
    <source>
        <strain evidence="1">ZHUSHIDOU_FW_LH</strain>
        <tissue evidence="1">Leaf</tissue>
    </source>
</reference>
<name>A0AAN9FRQ4_CROPI</name>
<evidence type="ECO:0000313" key="2">
    <source>
        <dbReference type="Proteomes" id="UP001372338"/>
    </source>
</evidence>
<protein>
    <submittedName>
        <fullName evidence="1">Uncharacterized protein</fullName>
    </submittedName>
</protein>
<gene>
    <name evidence="1" type="ORF">RIF29_09224</name>
</gene>
<sequence>MVVVAVCFNLSISKLSKVSIYSHSVRLVVYDSQVPIGATPEYVAGFYMKGGFILSWFSGTHSSSNFVTSCYS</sequence>
<proteinExistence type="predicted"/>
<dbReference type="AlphaFoldDB" id="A0AAN9FRQ4"/>
<keyword evidence="2" id="KW-1185">Reference proteome</keyword>
<dbReference type="Gene3D" id="3.30.70.1170">
    <property type="entry name" value="Sun protein, domain 3"/>
    <property type="match status" value="1"/>
</dbReference>
<accession>A0AAN9FRQ4</accession>